<protein>
    <submittedName>
        <fullName evidence="1">LamG domain-containing protein</fullName>
    </submittedName>
</protein>
<dbReference type="GO" id="GO:0004553">
    <property type="term" value="F:hydrolase activity, hydrolyzing O-glycosyl compounds"/>
    <property type="evidence" value="ECO:0007669"/>
    <property type="project" value="UniProtKB-ARBA"/>
</dbReference>
<dbReference type="AlphaFoldDB" id="A0A5M6A8U3"/>
<dbReference type="RefSeq" id="WP_149950101.1">
    <property type="nucleotide sequence ID" value="NZ_JADNOI010000011.1"/>
</dbReference>
<dbReference type="Pfam" id="PF13385">
    <property type="entry name" value="Laminin_G_3"/>
    <property type="match status" value="1"/>
</dbReference>
<accession>A0A5M6A8U3</accession>
<sequence length="448" mass="50469">MKKCILIMMLFFTVHLYSQEIPLPINCFPLNGTVPEDIISGQMADIHGSVYALADRFGIKGKAISFAKKDSYLSFPITETSFQGKKEFTFTYWMYAGKDSIAQAFWAKDRNDNLLLGMGKKGANPVLNIYHENRQQSVLPDQQWMWSDSNFDEGNGWYFVAIAYANGGTHFYMVTPKGKMTECYSSFTPNWESCASMGIGTIGDISATGMDDFKVYDTVLSKEQVSILYQSESQLSVGNESLINVGTNESLYSSTWYFHCVGLQETLQYALQNQSDLSFLNADDGYGLSSMPDVESNNQKWILSPVKDTSEGHIFTISNSATGMNLTDMCEQTLQQVPDNTNCQKWSKSQIDSNCQIGNIVKKNTSFPLYEEIYFDKSMGVIRVRINFPEVQNVKIKLMTPLGVLLDELSSANVQSLEKNFEPQTNGIYLVTVESDTYRINRKIFVSK</sequence>
<dbReference type="InterPro" id="IPR035992">
    <property type="entry name" value="Ricin_B-like_lectins"/>
</dbReference>
<dbReference type="InterPro" id="IPR013320">
    <property type="entry name" value="ConA-like_dom_sf"/>
</dbReference>
<dbReference type="SUPFAM" id="SSF49899">
    <property type="entry name" value="Concanavalin A-like lectins/glucanases"/>
    <property type="match status" value="1"/>
</dbReference>
<name>A0A5M6A8U3_9BACE</name>
<dbReference type="EMBL" id="VVYW01000013">
    <property type="protein sequence ID" value="KAA5407176.1"/>
    <property type="molecule type" value="Genomic_DNA"/>
</dbReference>
<organism evidence="1 2">
    <name type="scientific">Bacteroides cellulosilyticus</name>
    <dbReference type="NCBI Taxonomy" id="246787"/>
    <lineage>
        <taxon>Bacteria</taxon>
        <taxon>Pseudomonadati</taxon>
        <taxon>Bacteroidota</taxon>
        <taxon>Bacteroidia</taxon>
        <taxon>Bacteroidales</taxon>
        <taxon>Bacteroidaceae</taxon>
        <taxon>Bacteroides</taxon>
    </lineage>
</organism>
<dbReference type="GO" id="GO:0005975">
    <property type="term" value="P:carbohydrate metabolic process"/>
    <property type="evidence" value="ECO:0007669"/>
    <property type="project" value="UniProtKB-ARBA"/>
</dbReference>
<dbReference type="SUPFAM" id="SSF50370">
    <property type="entry name" value="Ricin B-like lectins"/>
    <property type="match status" value="1"/>
</dbReference>
<comment type="caution">
    <text evidence="1">The sequence shown here is derived from an EMBL/GenBank/DDBJ whole genome shotgun (WGS) entry which is preliminary data.</text>
</comment>
<evidence type="ECO:0000313" key="1">
    <source>
        <dbReference type="EMBL" id="KAA5407176.1"/>
    </source>
</evidence>
<reference evidence="1 2" key="1">
    <citation type="journal article" date="2019" name="Nat. Med.">
        <title>A library of human gut bacterial isolates paired with longitudinal multiomics data enables mechanistic microbiome research.</title>
        <authorList>
            <person name="Poyet M."/>
            <person name="Groussin M."/>
            <person name="Gibbons S.M."/>
            <person name="Avila-Pacheco J."/>
            <person name="Jiang X."/>
            <person name="Kearney S.M."/>
            <person name="Perrotta A.R."/>
            <person name="Berdy B."/>
            <person name="Zhao S."/>
            <person name="Lieberman T.D."/>
            <person name="Swanson P.K."/>
            <person name="Smith M."/>
            <person name="Roesemann S."/>
            <person name="Alexander J.E."/>
            <person name="Rich S.A."/>
            <person name="Livny J."/>
            <person name="Vlamakis H."/>
            <person name="Clish C."/>
            <person name="Bullock K."/>
            <person name="Deik A."/>
            <person name="Scott J."/>
            <person name="Pierce K.A."/>
            <person name="Xavier R.J."/>
            <person name="Alm E.J."/>
        </authorList>
    </citation>
    <scope>NUCLEOTIDE SEQUENCE [LARGE SCALE GENOMIC DNA]</scope>
    <source>
        <strain evidence="1 2">BIOML-A7</strain>
    </source>
</reference>
<gene>
    <name evidence="1" type="ORF">F2Y86_16710</name>
</gene>
<evidence type="ECO:0000313" key="2">
    <source>
        <dbReference type="Proteomes" id="UP000325055"/>
    </source>
</evidence>
<proteinExistence type="predicted"/>
<dbReference type="Gene3D" id="2.60.120.200">
    <property type="match status" value="1"/>
</dbReference>
<dbReference type="Proteomes" id="UP000325055">
    <property type="component" value="Unassembled WGS sequence"/>
</dbReference>